<organism evidence="1">
    <name type="scientific">marine sediment metagenome</name>
    <dbReference type="NCBI Taxonomy" id="412755"/>
    <lineage>
        <taxon>unclassified sequences</taxon>
        <taxon>metagenomes</taxon>
        <taxon>ecological metagenomes</taxon>
    </lineage>
</organism>
<dbReference type="AlphaFoldDB" id="X0X1S9"/>
<evidence type="ECO:0000313" key="1">
    <source>
        <dbReference type="EMBL" id="GAG36960.1"/>
    </source>
</evidence>
<gene>
    <name evidence="1" type="ORF">S01H1_65423</name>
</gene>
<comment type="caution">
    <text evidence="1">The sequence shown here is derived from an EMBL/GenBank/DDBJ whole genome shotgun (WGS) entry which is preliminary data.</text>
</comment>
<accession>X0X1S9</accession>
<reference evidence="1" key="1">
    <citation type="journal article" date="2014" name="Front. Microbiol.">
        <title>High frequency of phylogenetically diverse reductive dehalogenase-homologous genes in deep subseafloor sedimentary metagenomes.</title>
        <authorList>
            <person name="Kawai M."/>
            <person name="Futagami T."/>
            <person name="Toyoda A."/>
            <person name="Takaki Y."/>
            <person name="Nishi S."/>
            <person name="Hori S."/>
            <person name="Arai W."/>
            <person name="Tsubouchi T."/>
            <person name="Morono Y."/>
            <person name="Uchiyama I."/>
            <person name="Ito T."/>
            <person name="Fujiyama A."/>
            <person name="Inagaki F."/>
            <person name="Takami H."/>
        </authorList>
    </citation>
    <scope>NUCLEOTIDE SEQUENCE</scope>
    <source>
        <strain evidence="1">Expedition CK06-06</strain>
    </source>
</reference>
<proteinExistence type="predicted"/>
<name>X0X1S9_9ZZZZ</name>
<protein>
    <submittedName>
        <fullName evidence="1">Uncharacterized protein</fullName>
    </submittedName>
</protein>
<sequence length="95" mass="10933">VSGEWMQPYLDEVESFPDGDLLDQGDATASGYNWLRSKSVGGAAPIGDARDRRRALLPDQYPEDFDIEPEDEERRPLDGLAARKRWHRGHTHRKW</sequence>
<dbReference type="EMBL" id="BARS01043188">
    <property type="protein sequence ID" value="GAG36960.1"/>
    <property type="molecule type" value="Genomic_DNA"/>
</dbReference>
<feature type="non-terminal residue" evidence="1">
    <location>
        <position position="1"/>
    </location>
</feature>